<evidence type="ECO:0000256" key="7">
    <source>
        <dbReference type="ARBA" id="ARBA00022989"/>
    </source>
</evidence>
<protein>
    <recommendedName>
        <fullName evidence="10">Phosphatidylinositol-glycan biosynthesis class X protein</fullName>
    </recommendedName>
</protein>
<comment type="function">
    <text evidence="10">Stabilizing subunit of the glycosylphosphatidylinositol-mannosyltransferase I complex which catalyzes the transfer of the first mannose, via an alpha-1,4 bond from a dolichol-phosphate-mannose (Dol-P-Man) to the glucosaminyl acyl phosphatidylinositol (GlcN-(acyl)PI) intermediate to generate alpha-D-Man-(1-&gt;4)-alpha-D-GlcN-(1-&gt;6)-(1-radyl,2-acyl-sn-glycero-3-phospho)-2-acyl-inositol and participates in the sixth step of the glycosylphosphatidylinositol-anchor biosynthesis. Probably acts by stabilizing the mannosyltransferase PIGM.</text>
</comment>
<keyword evidence="12" id="KW-1185">Reference proteome</keyword>
<dbReference type="PANTHER" id="PTHR28650:SF1">
    <property type="entry name" value="PHOSPHATIDYLINOSITOL-GLYCAN BIOSYNTHESIS CLASS X PROTEIN"/>
    <property type="match status" value="1"/>
</dbReference>
<dbReference type="OrthoDB" id="5546453at2759"/>
<dbReference type="SMART" id="SM00780">
    <property type="entry name" value="PIG-X"/>
    <property type="match status" value="1"/>
</dbReference>
<feature type="transmembrane region" description="Helical" evidence="10">
    <location>
        <begin position="147"/>
        <end position="166"/>
    </location>
</feature>
<sequence length="172" mass="19503">MYITSVYSTSFDILGAGLHRQLNITLSPDRHLATALLSWQITPDFYVDVYELQRRKFQFRVDDGETKFIDIEIPAHQAGFHSFSCNLASSSVMLPFHIRYQPAGPHDSSEILIPSPEVNFIQPSGEIESEYGDPFYLTVPVANTKHLFLVNFSTLFAAVFGALYLAREILRK</sequence>
<keyword evidence="6 10" id="KW-0256">Endoplasmic reticulum</keyword>
<comment type="subcellular location">
    <subcellularLocation>
        <location evidence="1 10">Endoplasmic reticulum membrane</location>
        <topology evidence="1 10">Single-pass membrane protein</topology>
    </subcellularLocation>
</comment>
<dbReference type="PANTHER" id="PTHR28650">
    <property type="entry name" value="PHOSPHATIDYLINOSITOL-GLYCAN BIOSYNTHESIS CLASS X PROTEIN"/>
    <property type="match status" value="1"/>
</dbReference>
<comment type="pathway">
    <text evidence="2 10">Glycolipid biosynthesis; glycosylphosphatidylinositol-anchor biosynthesis.</text>
</comment>
<dbReference type="Proteomes" id="UP000001307">
    <property type="component" value="Unassembled WGS sequence"/>
</dbReference>
<evidence type="ECO:0000256" key="9">
    <source>
        <dbReference type="ARBA" id="ARBA00023180"/>
    </source>
</evidence>
<organism evidence="11">
    <name type="scientific">Oikopleura dioica</name>
    <name type="common">Tunicate</name>
    <dbReference type="NCBI Taxonomy" id="34765"/>
    <lineage>
        <taxon>Eukaryota</taxon>
        <taxon>Metazoa</taxon>
        <taxon>Chordata</taxon>
        <taxon>Tunicata</taxon>
        <taxon>Appendicularia</taxon>
        <taxon>Copelata</taxon>
        <taxon>Oikopleuridae</taxon>
        <taxon>Oikopleura</taxon>
    </lineage>
</organism>
<evidence type="ECO:0000313" key="12">
    <source>
        <dbReference type="Proteomes" id="UP000001307"/>
    </source>
</evidence>
<reference evidence="11" key="1">
    <citation type="journal article" date="2010" name="Science">
        <title>Plasticity of animal genome architecture unmasked by rapid evolution of a pelagic tunicate.</title>
        <authorList>
            <person name="Denoeud F."/>
            <person name="Henriet S."/>
            <person name="Mungpakdee S."/>
            <person name="Aury J.M."/>
            <person name="Da Silva C."/>
            <person name="Brinkmann H."/>
            <person name="Mikhaleva J."/>
            <person name="Olsen L.C."/>
            <person name="Jubin C."/>
            <person name="Canestro C."/>
            <person name="Bouquet J.M."/>
            <person name="Danks G."/>
            <person name="Poulain J."/>
            <person name="Campsteijn C."/>
            <person name="Adamski M."/>
            <person name="Cross I."/>
            <person name="Yadetie F."/>
            <person name="Muffato M."/>
            <person name="Louis A."/>
            <person name="Butcher S."/>
            <person name="Tsagkogeorga G."/>
            <person name="Konrad A."/>
            <person name="Singh S."/>
            <person name="Jensen M.F."/>
            <person name="Cong E.H."/>
            <person name="Eikeseth-Otteraa H."/>
            <person name="Noel B."/>
            <person name="Anthouard V."/>
            <person name="Porcel B.M."/>
            <person name="Kachouri-Lafond R."/>
            <person name="Nishino A."/>
            <person name="Ugolini M."/>
            <person name="Chourrout P."/>
            <person name="Nishida H."/>
            <person name="Aasland R."/>
            <person name="Huzurbazar S."/>
            <person name="Westhof E."/>
            <person name="Delsuc F."/>
            <person name="Lehrach H."/>
            <person name="Reinhardt R."/>
            <person name="Weissenbach J."/>
            <person name="Roy S.W."/>
            <person name="Artiguenave F."/>
            <person name="Postlethwait J.H."/>
            <person name="Manak J.R."/>
            <person name="Thompson E.M."/>
            <person name="Jaillon O."/>
            <person name="Du Pasquier L."/>
            <person name="Boudinot P."/>
            <person name="Liberles D.A."/>
            <person name="Volff J.N."/>
            <person name="Philippe H."/>
            <person name="Lenhard B."/>
            <person name="Roest Crollius H."/>
            <person name="Wincker P."/>
            <person name="Chourrout D."/>
        </authorList>
    </citation>
    <scope>NUCLEOTIDE SEQUENCE [LARGE SCALE GENOMIC DNA]</scope>
</reference>
<keyword evidence="7 10" id="KW-1133">Transmembrane helix</keyword>
<dbReference type="UniPathway" id="UPA00196"/>
<evidence type="ECO:0000256" key="1">
    <source>
        <dbReference type="ARBA" id="ARBA00004389"/>
    </source>
</evidence>
<evidence type="ECO:0000256" key="3">
    <source>
        <dbReference type="ARBA" id="ARBA00010345"/>
    </source>
</evidence>
<keyword evidence="9" id="KW-0325">Glycoprotein</keyword>
<dbReference type="InterPro" id="IPR013233">
    <property type="entry name" value="PIG-X/PBN1"/>
</dbReference>
<dbReference type="Pfam" id="PF08320">
    <property type="entry name" value="PIG-X"/>
    <property type="match status" value="1"/>
</dbReference>
<dbReference type="InterPro" id="IPR040039">
    <property type="entry name" value="PIGX"/>
</dbReference>
<evidence type="ECO:0000256" key="2">
    <source>
        <dbReference type="ARBA" id="ARBA00004687"/>
    </source>
</evidence>
<accession>E4XIF7</accession>
<dbReference type="GO" id="GO:0005789">
    <property type="term" value="C:endoplasmic reticulum membrane"/>
    <property type="evidence" value="ECO:0007669"/>
    <property type="project" value="UniProtKB-SubCell"/>
</dbReference>
<proteinExistence type="inferred from homology"/>
<evidence type="ECO:0000256" key="10">
    <source>
        <dbReference type="RuleBase" id="RU366056"/>
    </source>
</evidence>
<evidence type="ECO:0000256" key="8">
    <source>
        <dbReference type="ARBA" id="ARBA00023136"/>
    </source>
</evidence>
<evidence type="ECO:0000313" key="11">
    <source>
        <dbReference type="EMBL" id="CBY10358.1"/>
    </source>
</evidence>
<dbReference type="InParanoid" id="E4XIF7"/>
<name>E4XIF7_OIKDI</name>
<gene>
    <name evidence="11" type="ORF">GSOID_T00012379001</name>
</gene>
<keyword evidence="4 10" id="KW-0337">GPI-anchor biosynthesis</keyword>
<comment type="similarity">
    <text evidence="3 10">Belongs to the PIGX family.</text>
</comment>
<evidence type="ECO:0000256" key="6">
    <source>
        <dbReference type="ARBA" id="ARBA00022824"/>
    </source>
</evidence>
<keyword evidence="5 10" id="KW-0812">Transmembrane</keyword>
<evidence type="ECO:0000256" key="5">
    <source>
        <dbReference type="ARBA" id="ARBA00022692"/>
    </source>
</evidence>
<evidence type="ECO:0000256" key="4">
    <source>
        <dbReference type="ARBA" id="ARBA00022502"/>
    </source>
</evidence>
<keyword evidence="8 10" id="KW-0472">Membrane</keyword>
<dbReference type="EMBL" id="FN653055">
    <property type="protein sequence ID" value="CBY10358.1"/>
    <property type="molecule type" value="Genomic_DNA"/>
</dbReference>
<dbReference type="GO" id="GO:0006506">
    <property type="term" value="P:GPI anchor biosynthetic process"/>
    <property type="evidence" value="ECO:0007669"/>
    <property type="project" value="UniProtKB-UniPathway"/>
</dbReference>
<dbReference type="AlphaFoldDB" id="E4XIF7"/>